<dbReference type="Gene3D" id="3.30.420.10">
    <property type="entry name" value="Ribonuclease H-like superfamily/Ribonuclease H"/>
    <property type="match status" value="1"/>
</dbReference>
<dbReference type="SUPFAM" id="SSF53098">
    <property type="entry name" value="Ribonuclease H-like"/>
    <property type="match status" value="1"/>
</dbReference>
<dbReference type="InterPro" id="IPR036397">
    <property type="entry name" value="RNaseH_sf"/>
</dbReference>
<organism evidence="2 3">
    <name type="scientific">Candidatus Andersenbacteria bacterium RIFCSPHIGHO2_12_FULL_45_11b</name>
    <dbReference type="NCBI Taxonomy" id="1797282"/>
    <lineage>
        <taxon>Bacteria</taxon>
        <taxon>Candidatus Anderseniibacteriota</taxon>
    </lineage>
</organism>
<dbReference type="Proteomes" id="UP000177941">
    <property type="component" value="Unassembled WGS sequence"/>
</dbReference>
<comment type="caution">
    <text evidence="2">The sequence shown here is derived from an EMBL/GenBank/DDBJ whole genome shotgun (WGS) entry which is preliminary data.</text>
</comment>
<sequence length="236" mass="26703">MRKIVVDIETVGKDFDEFDAYTRQDILDRIPFALDAPEYDDALQKAIQELQFSPLLGQVVVIGVYDVEQKAGVVSFQDPVQDIGEFTEDGIVYKQRSEKSMLEAFWGGVSEYDECITFNGRGFDIPYLIARSGVQGVHVSRDLMSNRFNNKSWGGMLHTDLYDQLRYYGSVQRAGSLHLWTTAMGIASPKGGEIAGKDVAKAYKDGRALEIAKYNARDLIATSELYSRWREFMQPR</sequence>
<dbReference type="EMBL" id="MHHS01000030">
    <property type="protein sequence ID" value="OGY36726.1"/>
    <property type="molecule type" value="Genomic_DNA"/>
</dbReference>
<dbReference type="AlphaFoldDB" id="A0A1G1XA20"/>
<evidence type="ECO:0000313" key="2">
    <source>
        <dbReference type="EMBL" id="OGY36726.1"/>
    </source>
</evidence>
<dbReference type="InterPro" id="IPR019288">
    <property type="entry name" value="3'-5'_exonuclease_PolB-like"/>
</dbReference>
<proteinExistence type="predicted"/>
<accession>A0A1G1XA20</accession>
<dbReference type="Pfam" id="PF10108">
    <property type="entry name" value="DNA_pol_B_exo2"/>
    <property type="match status" value="1"/>
</dbReference>
<dbReference type="GO" id="GO:0003676">
    <property type="term" value="F:nucleic acid binding"/>
    <property type="evidence" value="ECO:0007669"/>
    <property type="project" value="InterPro"/>
</dbReference>
<protein>
    <recommendedName>
        <fullName evidence="1">Predicted 3'-5' exonuclease PolB-like domain-containing protein</fullName>
    </recommendedName>
</protein>
<reference evidence="2 3" key="1">
    <citation type="journal article" date="2016" name="Nat. Commun.">
        <title>Thousands of microbial genomes shed light on interconnected biogeochemical processes in an aquifer system.</title>
        <authorList>
            <person name="Anantharaman K."/>
            <person name="Brown C.T."/>
            <person name="Hug L.A."/>
            <person name="Sharon I."/>
            <person name="Castelle C.J."/>
            <person name="Probst A.J."/>
            <person name="Thomas B.C."/>
            <person name="Singh A."/>
            <person name="Wilkins M.J."/>
            <person name="Karaoz U."/>
            <person name="Brodie E.L."/>
            <person name="Williams K.H."/>
            <person name="Hubbard S.S."/>
            <person name="Banfield J.F."/>
        </authorList>
    </citation>
    <scope>NUCLEOTIDE SEQUENCE [LARGE SCALE GENOMIC DNA]</scope>
</reference>
<gene>
    <name evidence="2" type="ORF">A3E36_04095</name>
</gene>
<evidence type="ECO:0000313" key="3">
    <source>
        <dbReference type="Proteomes" id="UP000177941"/>
    </source>
</evidence>
<name>A0A1G1XA20_9BACT</name>
<dbReference type="InterPro" id="IPR012337">
    <property type="entry name" value="RNaseH-like_sf"/>
</dbReference>
<evidence type="ECO:0000259" key="1">
    <source>
        <dbReference type="Pfam" id="PF10108"/>
    </source>
</evidence>
<feature type="domain" description="Predicted 3'-5' exonuclease PolB-like" evidence="1">
    <location>
        <begin position="92"/>
        <end position="231"/>
    </location>
</feature>